<comment type="caution">
    <text evidence="2">The sequence shown here is derived from an EMBL/GenBank/DDBJ whole genome shotgun (WGS) entry which is preliminary data.</text>
</comment>
<accession>A0A5B7K6T4</accession>
<evidence type="ECO:0000256" key="1">
    <source>
        <dbReference type="SAM" id="MobiDB-lite"/>
    </source>
</evidence>
<dbReference type="Proteomes" id="UP000324222">
    <property type="component" value="Unassembled WGS sequence"/>
</dbReference>
<dbReference type="AlphaFoldDB" id="A0A5B7K6T4"/>
<proteinExistence type="predicted"/>
<organism evidence="2 3">
    <name type="scientific">Portunus trituberculatus</name>
    <name type="common">Swimming crab</name>
    <name type="synonym">Neptunus trituberculatus</name>
    <dbReference type="NCBI Taxonomy" id="210409"/>
    <lineage>
        <taxon>Eukaryota</taxon>
        <taxon>Metazoa</taxon>
        <taxon>Ecdysozoa</taxon>
        <taxon>Arthropoda</taxon>
        <taxon>Crustacea</taxon>
        <taxon>Multicrustacea</taxon>
        <taxon>Malacostraca</taxon>
        <taxon>Eumalacostraca</taxon>
        <taxon>Eucarida</taxon>
        <taxon>Decapoda</taxon>
        <taxon>Pleocyemata</taxon>
        <taxon>Brachyura</taxon>
        <taxon>Eubrachyura</taxon>
        <taxon>Portunoidea</taxon>
        <taxon>Portunidae</taxon>
        <taxon>Portuninae</taxon>
        <taxon>Portunus</taxon>
    </lineage>
</organism>
<feature type="compositionally biased region" description="Low complexity" evidence="1">
    <location>
        <begin position="33"/>
        <end position="48"/>
    </location>
</feature>
<evidence type="ECO:0000313" key="2">
    <source>
        <dbReference type="EMBL" id="MPD00405.1"/>
    </source>
</evidence>
<name>A0A5B7K6T4_PORTR</name>
<gene>
    <name evidence="2" type="ORF">E2C01_095873</name>
</gene>
<feature type="region of interest" description="Disordered" evidence="1">
    <location>
        <begin position="33"/>
        <end position="63"/>
    </location>
</feature>
<sequence>MCLAMHLVSKKFSAQKKVNTDYNFYKTKETLRRSAASQRRRLYLPSRRPSNHGTRQPGGETNT</sequence>
<protein>
    <submittedName>
        <fullName evidence="2">Uncharacterized protein</fullName>
    </submittedName>
</protein>
<keyword evidence="3" id="KW-1185">Reference proteome</keyword>
<reference evidence="2 3" key="1">
    <citation type="submission" date="2019-05" db="EMBL/GenBank/DDBJ databases">
        <title>Another draft genome of Portunus trituberculatus and its Hox gene families provides insights of decapod evolution.</title>
        <authorList>
            <person name="Jeong J.-H."/>
            <person name="Song I."/>
            <person name="Kim S."/>
            <person name="Choi T."/>
            <person name="Kim D."/>
            <person name="Ryu S."/>
            <person name="Kim W."/>
        </authorList>
    </citation>
    <scope>NUCLEOTIDE SEQUENCE [LARGE SCALE GENOMIC DNA]</scope>
    <source>
        <tissue evidence="2">Muscle</tissue>
    </source>
</reference>
<evidence type="ECO:0000313" key="3">
    <source>
        <dbReference type="Proteomes" id="UP000324222"/>
    </source>
</evidence>
<feature type="compositionally biased region" description="Polar residues" evidence="1">
    <location>
        <begin position="51"/>
        <end position="63"/>
    </location>
</feature>
<dbReference type="EMBL" id="VSRR010122743">
    <property type="protein sequence ID" value="MPD00405.1"/>
    <property type="molecule type" value="Genomic_DNA"/>
</dbReference>